<dbReference type="Proteomes" id="UP000813423">
    <property type="component" value="Unassembled WGS sequence"/>
</dbReference>
<gene>
    <name evidence="1" type="ORF">KXV57_001358</name>
</gene>
<evidence type="ECO:0000313" key="1">
    <source>
        <dbReference type="EMBL" id="KAH1896438.1"/>
    </source>
</evidence>
<comment type="caution">
    <text evidence="1">The sequence shown here is derived from an EMBL/GenBank/DDBJ whole genome shotgun (WGS) entry which is preliminary data.</text>
</comment>
<accession>A0A9P8SNQ7</accession>
<dbReference type="OMA" id="PRDWCGR"/>
<sequence length="432" mass="46463">MTRNFWNSQHPFSTKSALVSVLQILASPARSTAHDEPRATTTVIVPATKIYYPPSESAPVPVTSPDRWVLPLVGLSRDATTPWGANVTSGNGTVNAYTISLGQGDSDNDCGGNGTQLLSRTQYPLVDAQFIGDLNGNRANLSVSQNSHHILNLGNDSHLTVTTSSDDEDFPISTVPFGLNLGHKGEWNGSLALGGLYDANRLTDDATSWISIAETMNNNGTFLQTGKQTLSAVIVRIWQYNPSPSITNPSINARVKRSGPFSASDESEPSVVYSARLDLTSDMLILPRDWCGRNITLEINMFPNRVASVSSSILIGIPGNLTDSSSRCSFEQDTEVIVLGRPFFQAAYLYVDVTGELRILPANQYDLPPKPVPFNATARPVLPDRRTSTYSPGAAGGTLVKGSWGDRNLPVGTTVNRALVVLLVLAGFAFLL</sequence>
<dbReference type="AlphaFoldDB" id="A0A9P8SNQ7"/>
<dbReference type="EMBL" id="JAIBSC010000122">
    <property type="protein sequence ID" value="KAH1896438.1"/>
    <property type="molecule type" value="Genomic_DNA"/>
</dbReference>
<proteinExistence type="predicted"/>
<name>A0A9P8SNQ7_ASPFM</name>
<organism evidence="1 2">
    <name type="scientific">Aspergillus fumigatus</name>
    <name type="common">Neosartorya fumigata</name>
    <dbReference type="NCBI Taxonomy" id="746128"/>
    <lineage>
        <taxon>Eukaryota</taxon>
        <taxon>Fungi</taxon>
        <taxon>Dikarya</taxon>
        <taxon>Ascomycota</taxon>
        <taxon>Pezizomycotina</taxon>
        <taxon>Eurotiomycetes</taxon>
        <taxon>Eurotiomycetidae</taxon>
        <taxon>Eurotiales</taxon>
        <taxon>Aspergillaceae</taxon>
        <taxon>Aspergillus</taxon>
        <taxon>Aspergillus subgen. Fumigati</taxon>
    </lineage>
</organism>
<reference evidence="1" key="1">
    <citation type="submission" date="2021-08" db="EMBL/GenBank/DDBJ databases">
        <title>Global Aspergillus fumigatus from environmental and clinical sources.</title>
        <authorList>
            <person name="Barber A."/>
            <person name="Sae-Ong T."/>
        </authorList>
    </citation>
    <scope>NUCLEOTIDE SEQUENCE</scope>
    <source>
        <strain evidence="1">NRZ-2016-071</strain>
    </source>
</reference>
<evidence type="ECO:0000313" key="2">
    <source>
        <dbReference type="Proteomes" id="UP000813423"/>
    </source>
</evidence>
<protein>
    <submittedName>
        <fullName evidence="1">Uncharacterized protein</fullName>
    </submittedName>
</protein>